<evidence type="ECO:0000259" key="8">
    <source>
        <dbReference type="PROSITE" id="PS50217"/>
    </source>
</evidence>
<gene>
    <name evidence="9" type="ORF">M413DRAFT_341828</name>
</gene>
<dbReference type="GO" id="GO:0003677">
    <property type="term" value="F:DNA binding"/>
    <property type="evidence" value="ECO:0007669"/>
    <property type="project" value="UniProtKB-KW"/>
</dbReference>
<keyword evidence="5" id="KW-0804">Transcription</keyword>
<dbReference type="SMART" id="SM00338">
    <property type="entry name" value="BRLZ"/>
    <property type="match status" value="1"/>
</dbReference>
<keyword evidence="6" id="KW-0539">Nucleus</keyword>
<feature type="region of interest" description="Disordered" evidence="7">
    <location>
        <begin position="262"/>
        <end position="291"/>
    </location>
</feature>
<evidence type="ECO:0000256" key="2">
    <source>
        <dbReference type="ARBA" id="ARBA00007163"/>
    </source>
</evidence>
<feature type="domain" description="BZIP" evidence="8">
    <location>
        <begin position="79"/>
        <end position="122"/>
    </location>
</feature>
<evidence type="ECO:0000256" key="4">
    <source>
        <dbReference type="ARBA" id="ARBA00023125"/>
    </source>
</evidence>
<dbReference type="PANTHER" id="PTHR47416:SF8">
    <property type="entry name" value="BASIC-LEUCINE ZIPPER TRANSCRIPTION FACTOR E-RELATED"/>
    <property type="match status" value="1"/>
</dbReference>
<organism evidence="9 10">
    <name type="scientific">Hebeloma cylindrosporum</name>
    <dbReference type="NCBI Taxonomy" id="76867"/>
    <lineage>
        <taxon>Eukaryota</taxon>
        <taxon>Fungi</taxon>
        <taxon>Dikarya</taxon>
        <taxon>Basidiomycota</taxon>
        <taxon>Agaricomycotina</taxon>
        <taxon>Agaricomycetes</taxon>
        <taxon>Agaricomycetidae</taxon>
        <taxon>Agaricales</taxon>
        <taxon>Agaricineae</taxon>
        <taxon>Hymenogastraceae</taxon>
        <taxon>Hebeloma</taxon>
    </lineage>
</organism>
<dbReference type="Gene3D" id="1.20.5.170">
    <property type="match status" value="1"/>
</dbReference>
<dbReference type="HOGENOM" id="CLU_737813_0_0_1"/>
<keyword evidence="10" id="KW-1185">Reference proteome</keyword>
<feature type="compositionally biased region" description="Low complexity" evidence="7">
    <location>
        <begin position="1"/>
        <end position="34"/>
    </location>
</feature>
<proteinExistence type="inferred from homology"/>
<feature type="compositionally biased region" description="Polar residues" evidence="7">
    <location>
        <begin position="56"/>
        <end position="78"/>
    </location>
</feature>
<evidence type="ECO:0000256" key="7">
    <source>
        <dbReference type="SAM" id="MobiDB-lite"/>
    </source>
</evidence>
<keyword evidence="3" id="KW-0805">Transcription regulation</keyword>
<dbReference type="GO" id="GO:0005634">
    <property type="term" value="C:nucleus"/>
    <property type="evidence" value="ECO:0007669"/>
    <property type="project" value="UniProtKB-SubCell"/>
</dbReference>
<dbReference type="PROSITE" id="PS50217">
    <property type="entry name" value="BZIP"/>
    <property type="match status" value="1"/>
</dbReference>
<reference evidence="10" key="2">
    <citation type="submission" date="2015-01" db="EMBL/GenBank/DDBJ databases">
        <title>Evolutionary Origins and Diversification of the Mycorrhizal Mutualists.</title>
        <authorList>
            <consortium name="DOE Joint Genome Institute"/>
            <consortium name="Mycorrhizal Genomics Consortium"/>
            <person name="Kohler A."/>
            <person name="Kuo A."/>
            <person name="Nagy L.G."/>
            <person name="Floudas D."/>
            <person name="Copeland A."/>
            <person name="Barry K.W."/>
            <person name="Cichocki N."/>
            <person name="Veneault-Fourrey C."/>
            <person name="LaButti K."/>
            <person name="Lindquist E.A."/>
            <person name="Lipzen A."/>
            <person name="Lundell T."/>
            <person name="Morin E."/>
            <person name="Murat C."/>
            <person name="Riley R."/>
            <person name="Ohm R."/>
            <person name="Sun H."/>
            <person name="Tunlid A."/>
            <person name="Henrissat B."/>
            <person name="Grigoriev I.V."/>
            <person name="Hibbett D.S."/>
            <person name="Martin F."/>
        </authorList>
    </citation>
    <scope>NUCLEOTIDE SEQUENCE [LARGE SCALE GENOMIC DNA]</scope>
    <source>
        <strain evidence="10">h7</strain>
    </source>
</reference>
<evidence type="ECO:0000256" key="1">
    <source>
        <dbReference type="ARBA" id="ARBA00004123"/>
    </source>
</evidence>
<protein>
    <recommendedName>
        <fullName evidence="8">BZIP domain-containing protein</fullName>
    </recommendedName>
</protein>
<comment type="subcellular location">
    <subcellularLocation>
        <location evidence="1">Nucleus</location>
    </subcellularLocation>
</comment>
<dbReference type="Proteomes" id="UP000053424">
    <property type="component" value="Unassembled WGS sequence"/>
</dbReference>
<dbReference type="CDD" id="cd14812">
    <property type="entry name" value="bZIP_u3"/>
    <property type="match status" value="1"/>
</dbReference>
<dbReference type="OrthoDB" id="295274at2759"/>
<reference evidence="9 10" key="1">
    <citation type="submission" date="2014-04" db="EMBL/GenBank/DDBJ databases">
        <authorList>
            <consortium name="DOE Joint Genome Institute"/>
            <person name="Kuo A."/>
            <person name="Gay G."/>
            <person name="Dore J."/>
            <person name="Kohler A."/>
            <person name="Nagy L.G."/>
            <person name="Floudas D."/>
            <person name="Copeland A."/>
            <person name="Barry K.W."/>
            <person name="Cichocki N."/>
            <person name="Veneault-Fourrey C."/>
            <person name="LaButti K."/>
            <person name="Lindquist E.A."/>
            <person name="Lipzen A."/>
            <person name="Lundell T."/>
            <person name="Morin E."/>
            <person name="Murat C."/>
            <person name="Sun H."/>
            <person name="Tunlid A."/>
            <person name="Henrissat B."/>
            <person name="Grigoriev I.V."/>
            <person name="Hibbett D.S."/>
            <person name="Martin F."/>
            <person name="Nordberg H.P."/>
            <person name="Cantor M.N."/>
            <person name="Hua S.X."/>
        </authorList>
    </citation>
    <scope>NUCLEOTIDE SEQUENCE [LARGE SCALE GENOMIC DNA]</scope>
    <source>
        <strain evidence="10">h7</strain>
    </source>
</reference>
<comment type="similarity">
    <text evidence="2">Belongs to the bZIP family.</text>
</comment>
<keyword evidence="4" id="KW-0238">DNA-binding</keyword>
<feature type="compositionally biased region" description="Basic and acidic residues" evidence="7">
    <location>
        <begin position="164"/>
        <end position="182"/>
    </location>
</feature>
<feature type="region of interest" description="Disordered" evidence="7">
    <location>
        <begin position="161"/>
        <end position="182"/>
    </location>
</feature>
<dbReference type="EMBL" id="KN831772">
    <property type="protein sequence ID" value="KIM45492.1"/>
    <property type="molecule type" value="Genomic_DNA"/>
</dbReference>
<accession>A0A0C2YWW1</accession>
<evidence type="ECO:0000313" key="10">
    <source>
        <dbReference type="Proteomes" id="UP000053424"/>
    </source>
</evidence>
<dbReference type="SUPFAM" id="SSF57959">
    <property type="entry name" value="Leucine zipper domain"/>
    <property type="match status" value="1"/>
</dbReference>
<dbReference type="PROSITE" id="PS00036">
    <property type="entry name" value="BZIP_BASIC"/>
    <property type="match status" value="1"/>
</dbReference>
<dbReference type="InterPro" id="IPR046347">
    <property type="entry name" value="bZIP_sf"/>
</dbReference>
<dbReference type="GO" id="GO:0003700">
    <property type="term" value="F:DNA-binding transcription factor activity"/>
    <property type="evidence" value="ECO:0007669"/>
    <property type="project" value="InterPro"/>
</dbReference>
<evidence type="ECO:0000256" key="3">
    <source>
        <dbReference type="ARBA" id="ARBA00023015"/>
    </source>
</evidence>
<dbReference type="AlphaFoldDB" id="A0A0C2YWW1"/>
<feature type="compositionally biased region" description="Basic residues" evidence="7">
    <location>
        <begin position="364"/>
        <end position="375"/>
    </location>
</feature>
<evidence type="ECO:0000256" key="5">
    <source>
        <dbReference type="ARBA" id="ARBA00023163"/>
    </source>
</evidence>
<feature type="region of interest" description="Disordered" evidence="7">
    <location>
        <begin position="352"/>
        <end position="375"/>
    </location>
</feature>
<dbReference type="PANTHER" id="PTHR47416">
    <property type="entry name" value="BASIC-LEUCINE ZIPPER TRANSCRIPTION FACTOR F-RELATED"/>
    <property type="match status" value="1"/>
</dbReference>
<dbReference type="Pfam" id="PF00170">
    <property type="entry name" value="bZIP_1"/>
    <property type="match status" value="1"/>
</dbReference>
<sequence>MSTTTTTTTTTHIDPSLFSRSMPMSFPSPAPSSSYTHDDEDDDHHHQQPSRKRARTSSSSNDTPSTAESATTKPTSLSEQRKEARAHRNRIAAQNSRDRRKAQFTYLERRVAELEEENRILRAAAHLASSAAAVPGGPAHVVPAPLIPSSAVFHAAATAATTSTHEEQARAERERERERENEALKERIRTLEEGWGAVVKALAAQGVPMLMAGAQAPPAAPTPETVAPEAKPTNQADMMAYTAFPSPAPSNASLDVDATLSASSSSSTTTTPTITTTTLTPTTTNTTTNPNSTRHLARVATAGGPSLARSASLQRVGWTVSSSGLGLNSVSTTALRRASAYQRALAMDKARRGEMLRRSCGKFSRSRGKGRARRR</sequence>
<name>A0A0C2YWW1_HEBCY</name>
<evidence type="ECO:0000313" key="9">
    <source>
        <dbReference type="EMBL" id="KIM45492.1"/>
    </source>
</evidence>
<feature type="region of interest" description="Disordered" evidence="7">
    <location>
        <begin position="1"/>
        <end position="100"/>
    </location>
</feature>
<evidence type="ECO:0000256" key="6">
    <source>
        <dbReference type="ARBA" id="ARBA00023242"/>
    </source>
</evidence>
<dbReference type="InterPro" id="IPR004827">
    <property type="entry name" value="bZIP"/>
</dbReference>
<dbReference type="STRING" id="686832.A0A0C2YWW1"/>